<evidence type="ECO:0000313" key="3">
    <source>
        <dbReference type="EMBL" id="CDW19087.1"/>
    </source>
</evidence>
<accession>A0A0K2T0F0</accession>
<feature type="compositionally biased region" description="Low complexity" evidence="2">
    <location>
        <begin position="419"/>
        <end position="428"/>
    </location>
</feature>
<keyword evidence="1" id="KW-0175">Coiled coil</keyword>
<dbReference type="EMBL" id="HACA01001726">
    <property type="protein sequence ID" value="CDW19087.1"/>
    <property type="molecule type" value="Transcribed_RNA"/>
</dbReference>
<feature type="compositionally biased region" description="Basic and acidic residues" evidence="2">
    <location>
        <begin position="108"/>
        <end position="122"/>
    </location>
</feature>
<feature type="compositionally biased region" description="Basic residues" evidence="2">
    <location>
        <begin position="511"/>
        <end position="522"/>
    </location>
</feature>
<name>A0A0K2T0F0_LEPSM</name>
<proteinExistence type="predicted"/>
<feature type="coiled-coil region" evidence="1">
    <location>
        <begin position="308"/>
        <end position="348"/>
    </location>
</feature>
<feature type="region of interest" description="Disordered" evidence="2">
    <location>
        <begin position="108"/>
        <end position="129"/>
    </location>
</feature>
<feature type="compositionally biased region" description="Polar residues" evidence="2">
    <location>
        <begin position="66"/>
        <end position="79"/>
    </location>
</feature>
<feature type="region of interest" description="Disordered" evidence="2">
    <location>
        <begin position="1"/>
        <end position="24"/>
    </location>
</feature>
<evidence type="ECO:0000256" key="1">
    <source>
        <dbReference type="SAM" id="Coils"/>
    </source>
</evidence>
<reference evidence="3" key="1">
    <citation type="submission" date="2014-05" db="EMBL/GenBank/DDBJ databases">
        <authorList>
            <person name="Chronopoulou M."/>
        </authorList>
    </citation>
    <scope>NUCLEOTIDE SEQUENCE</scope>
    <source>
        <tissue evidence="3">Whole organism</tissue>
    </source>
</reference>
<feature type="compositionally biased region" description="Basic and acidic residues" evidence="2">
    <location>
        <begin position="350"/>
        <end position="361"/>
    </location>
</feature>
<feature type="compositionally biased region" description="Basic and acidic residues" evidence="2">
    <location>
        <begin position="429"/>
        <end position="438"/>
    </location>
</feature>
<dbReference type="AlphaFoldDB" id="A0A0K2T0F0"/>
<dbReference type="OrthoDB" id="6382301at2759"/>
<feature type="region of interest" description="Disordered" evidence="2">
    <location>
        <begin position="350"/>
        <end position="406"/>
    </location>
</feature>
<feature type="region of interest" description="Disordered" evidence="2">
    <location>
        <begin position="496"/>
        <end position="546"/>
    </location>
</feature>
<sequence length="552" mass="63856">NTVRTSKMVMKEPRPGGKKISKSKTRLIVPRVQIPKDKAVGDTARYITNLLSPQTTGQILRGKSPDLSNDPISFRRTPSPNIPPKSKRWIERIAAEIFSTRVAVTPEPREYDQSRVPTDPRKGKFFHRSKGSSTRRLCRVIHKRLVKDIALRHKIQLITAKVDTGRGRKKTSKKDLDSWKIGRGRRLNEEARRRRRRKVISTKRKKYASNRKCPTCGDYHYKKQKCSEQFRDAKIDLMVRQIYYKADSITNNMRSVWNKLEDLESTYQSMLLKVHRLQSNRVCLGSLTGLNYPGENHPNDCPCTKQKEKERLDRIRQEERERQILEEQKKQKEKRERERKKREDLIEARKSRFYKRMENQQKRLSGPLHPPTSTPAAHPSSVADGEDPPPLVKGEDERKSSIQSTSTIKSVAFNSFSSSSVASSFDSSDVTRLDEASSRRRRRKSTIYDRVIDQPGMNLLLMDGSIKSIKTEFSEEGGRVVESLVIEPVREKKLILKDYDEDEKDEEKKKTVPKKTTRVKRADKKEKQSTKPPSPAPPSVPFGDFLDMMEVF</sequence>
<feature type="non-terminal residue" evidence="3">
    <location>
        <position position="1"/>
    </location>
</feature>
<organism evidence="3">
    <name type="scientific">Lepeophtheirus salmonis</name>
    <name type="common">Salmon louse</name>
    <name type="synonym">Caligus salmonis</name>
    <dbReference type="NCBI Taxonomy" id="72036"/>
    <lineage>
        <taxon>Eukaryota</taxon>
        <taxon>Metazoa</taxon>
        <taxon>Ecdysozoa</taxon>
        <taxon>Arthropoda</taxon>
        <taxon>Crustacea</taxon>
        <taxon>Multicrustacea</taxon>
        <taxon>Hexanauplia</taxon>
        <taxon>Copepoda</taxon>
        <taxon>Siphonostomatoida</taxon>
        <taxon>Caligidae</taxon>
        <taxon>Lepeophtheirus</taxon>
    </lineage>
</organism>
<evidence type="ECO:0000256" key="2">
    <source>
        <dbReference type="SAM" id="MobiDB-lite"/>
    </source>
</evidence>
<protein>
    <submittedName>
        <fullName evidence="3">Uncharacterized protein</fullName>
    </submittedName>
</protein>
<feature type="region of interest" description="Disordered" evidence="2">
    <location>
        <begin position="57"/>
        <end position="85"/>
    </location>
</feature>
<feature type="region of interest" description="Disordered" evidence="2">
    <location>
        <begin position="419"/>
        <end position="443"/>
    </location>
</feature>